<protein>
    <submittedName>
        <fullName evidence="8">Tetrathionate reductase subunit C</fullName>
    </submittedName>
</protein>
<dbReference type="STRING" id="1354337.M983_0523"/>
<dbReference type="PATRIC" id="fig|1354337.4.peg.539"/>
<keyword evidence="3" id="KW-1003">Cell membrane</keyword>
<dbReference type="RefSeq" id="WP_066746607.1">
    <property type="nucleotide sequence ID" value="NZ_LXEN01000021.1"/>
</dbReference>
<accession>A0A198GGT5</accession>
<sequence length="342" mass="38767">MMMPISQIQEVIAIPQEYFWLPWAVQYFFFIGIACGATLFACLQCWKGNSGNHRLEAVAVFIAVTAGITAPLALTADLHQTARVWHFYAYPTPWSWMAWGSLLLPLFSVFSLTYFLAIIVRLIWKREYKLTRWIALACSLTAIGLLLYTGREASILKARPVLYTYWLPILLFFSAMQVVPTLLALGTRREPVHQRELSMWFVSSLILLAVCMGFWITGNTLSGEAIRQQLVMGSLGWWSAIGVAILWCISMAMGILMAKQARSVAFITAMAFISMGLAWVLRWLMLMGSQYIPKYNIITNPYEFTLGNDGLMAIVGTFALWIALTILLRESVRWVVRRVQHG</sequence>
<dbReference type="PANTHER" id="PTHR34856">
    <property type="entry name" value="PROTEIN NRFD"/>
    <property type="match status" value="1"/>
</dbReference>
<evidence type="ECO:0000256" key="4">
    <source>
        <dbReference type="ARBA" id="ARBA00022692"/>
    </source>
</evidence>
<dbReference type="EMBL" id="LXEN01000021">
    <property type="protein sequence ID" value="OAT36308.1"/>
    <property type="molecule type" value="Genomic_DNA"/>
</dbReference>
<keyword evidence="9" id="KW-1185">Reference proteome</keyword>
<feature type="transmembrane region" description="Helical" evidence="7">
    <location>
        <begin position="20"/>
        <end position="43"/>
    </location>
</feature>
<dbReference type="InterPro" id="IPR005614">
    <property type="entry name" value="NrfD-like"/>
</dbReference>
<evidence type="ECO:0000313" key="9">
    <source>
        <dbReference type="Proteomes" id="UP000094023"/>
    </source>
</evidence>
<dbReference type="AlphaFoldDB" id="A0A198GGT5"/>
<evidence type="ECO:0000256" key="2">
    <source>
        <dbReference type="ARBA" id="ARBA00008929"/>
    </source>
</evidence>
<comment type="subcellular location">
    <subcellularLocation>
        <location evidence="1">Cell membrane</location>
        <topology evidence="1">Multi-pass membrane protein</topology>
    </subcellularLocation>
</comment>
<keyword evidence="6 7" id="KW-0472">Membrane</keyword>
<evidence type="ECO:0000313" key="8">
    <source>
        <dbReference type="EMBL" id="OAT36308.1"/>
    </source>
</evidence>
<name>A0A198GGT5_9GAMM</name>
<comment type="similarity">
    <text evidence="2">Belongs to the NrfD family.</text>
</comment>
<gene>
    <name evidence="8" type="ORF">M983_0523</name>
</gene>
<feature type="transmembrane region" description="Helical" evidence="7">
    <location>
        <begin position="310"/>
        <end position="328"/>
    </location>
</feature>
<keyword evidence="5 7" id="KW-1133">Transmembrane helix</keyword>
<reference evidence="8 9" key="1">
    <citation type="submission" date="2016-04" db="EMBL/GenBank/DDBJ databases">
        <title>ATOL: Assembling a taxonomically balanced genome-scale reconstruction of the evolutionary history of the Enterobacteriaceae.</title>
        <authorList>
            <person name="Plunkett G.III."/>
            <person name="Neeno-Eckwall E.C."/>
            <person name="Glasner J.D."/>
            <person name="Perna N.T."/>
        </authorList>
    </citation>
    <scope>NUCLEOTIDE SEQUENCE [LARGE SCALE GENOMIC DNA]</scope>
    <source>
        <strain evidence="8 9">ATCC 19692</strain>
    </source>
</reference>
<evidence type="ECO:0000256" key="7">
    <source>
        <dbReference type="SAM" id="Phobius"/>
    </source>
</evidence>
<feature type="transmembrane region" description="Helical" evidence="7">
    <location>
        <begin position="264"/>
        <end position="285"/>
    </location>
</feature>
<dbReference type="Pfam" id="PF03916">
    <property type="entry name" value="NrfD"/>
    <property type="match status" value="1"/>
</dbReference>
<proteinExistence type="inferred from homology"/>
<feature type="transmembrane region" description="Helical" evidence="7">
    <location>
        <begin position="55"/>
        <end position="76"/>
    </location>
</feature>
<dbReference type="InterPro" id="IPR052049">
    <property type="entry name" value="Electron_transfer_protein"/>
</dbReference>
<feature type="transmembrane region" description="Helical" evidence="7">
    <location>
        <begin position="236"/>
        <end position="257"/>
    </location>
</feature>
<dbReference type="PANTHER" id="PTHR34856:SF2">
    <property type="entry name" value="PROTEIN NRFD"/>
    <property type="match status" value="1"/>
</dbReference>
<feature type="transmembrane region" description="Helical" evidence="7">
    <location>
        <begin position="197"/>
        <end position="216"/>
    </location>
</feature>
<dbReference type="Gene3D" id="1.20.1630.10">
    <property type="entry name" value="Formate dehydrogenase/DMSO reductase domain"/>
    <property type="match status" value="1"/>
</dbReference>
<dbReference type="GO" id="GO:0005886">
    <property type="term" value="C:plasma membrane"/>
    <property type="evidence" value="ECO:0007669"/>
    <property type="project" value="UniProtKB-SubCell"/>
</dbReference>
<feature type="transmembrane region" description="Helical" evidence="7">
    <location>
        <begin position="130"/>
        <end position="150"/>
    </location>
</feature>
<evidence type="ECO:0000256" key="5">
    <source>
        <dbReference type="ARBA" id="ARBA00022989"/>
    </source>
</evidence>
<feature type="transmembrane region" description="Helical" evidence="7">
    <location>
        <begin position="162"/>
        <end position="185"/>
    </location>
</feature>
<dbReference type="NCBIfam" id="NF011568">
    <property type="entry name" value="PRK14992.1"/>
    <property type="match status" value="1"/>
</dbReference>
<organism evidence="8 9">
    <name type="scientific">Proteus myxofaciens ATCC 19692</name>
    <dbReference type="NCBI Taxonomy" id="1354337"/>
    <lineage>
        <taxon>Bacteria</taxon>
        <taxon>Pseudomonadati</taxon>
        <taxon>Pseudomonadota</taxon>
        <taxon>Gammaproteobacteria</taxon>
        <taxon>Enterobacterales</taxon>
        <taxon>Morganellaceae</taxon>
        <taxon>Proteus</taxon>
    </lineage>
</organism>
<dbReference type="Proteomes" id="UP000094023">
    <property type="component" value="Unassembled WGS sequence"/>
</dbReference>
<feature type="transmembrane region" description="Helical" evidence="7">
    <location>
        <begin position="96"/>
        <end position="123"/>
    </location>
</feature>
<dbReference type="OrthoDB" id="9770779at2"/>
<evidence type="ECO:0000256" key="1">
    <source>
        <dbReference type="ARBA" id="ARBA00004651"/>
    </source>
</evidence>
<evidence type="ECO:0000256" key="6">
    <source>
        <dbReference type="ARBA" id="ARBA00023136"/>
    </source>
</evidence>
<evidence type="ECO:0000256" key="3">
    <source>
        <dbReference type="ARBA" id="ARBA00022475"/>
    </source>
</evidence>
<comment type="caution">
    <text evidence="8">The sequence shown here is derived from an EMBL/GenBank/DDBJ whole genome shotgun (WGS) entry which is preliminary data.</text>
</comment>
<keyword evidence="4 7" id="KW-0812">Transmembrane</keyword>